<reference evidence="1 2" key="1">
    <citation type="journal article" date="1999" name="Genetics">
        <title>Divergence of the hyperthermophilic archaea Pyrococcus furiosus and P. horikoshii inferred from complete genomic sequences.</title>
        <authorList>
            <person name="Maeder D.L."/>
            <person name="Weiss R.B."/>
            <person name="Dunn D.M."/>
            <person name="Cherry J.L."/>
            <person name="Gonzalez J.M."/>
            <person name="DiRuggiero J."/>
            <person name="Robb F.T."/>
        </authorList>
    </citation>
    <scope>NUCLEOTIDE SEQUENCE [LARGE SCALE GENOMIC DNA]</scope>
    <source>
        <strain evidence="2">ATCC 43587 / DSM 3638 / JCM 8422 / Vc1</strain>
    </source>
</reference>
<proteinExistence type="predicted"/>
<sequence length="172" mass="19603">MVFLILYEPYTVLKSNLAWLGVNIEDYPWQELNDFFGSVHRIERNVKGVYVLSGAIDEVIFISKLKDLANSIIGRIDKEKEYWIFTYLTSGICKLFSHPSTVYKLVLAMKDDVLKDIKVKTIVTYVPVECPVIEDVIYQASDIVIETKVLGNRRVGIFSKGGEGIFPLFEEG</sequence>
<dbReference type="AlphaFoldDB" id="Q8U3N3"/>
<dbReference type="Gene3D" id="3.40.50.300">
    <property type="entry name" value="P-loop containing nucleotide triphosphate hydrolases"/>
    <property type="match status" value="1"/>
</dbReference>
<gene>
    <name evidence="1" type="ordered locus">PF0424</name>
</gene>
<dbReference type="Proteomes" id="UP000001013">
    <property type="component" value="Chromosome"/>
</dbReference>
<dbReference type="HOGENOM" id="CLU_091235_0_0_2"/>
<keyword evidence="2" id="KW-1185">Reference proteome</keyword>
<dbReference type="STRING" id="186497.PF0424"/>
<dbReference type="PaxDb" id="186497-PF0424"/>
<dbReference type="InterPro" id="IPR027417">
    <property type="entry name" value="P-loop_NTPase"/>
</dbReference>
<dbReference type="GeneID" id="1468261"/>
<dbReference type="RefSeq" id="WP_011011538.1">
    <property type="nucleotide sequence ID" value="NC_003413.1"/>
</dbReference>
<protein>
    <submittedName>
        <fullName evidence="1">Uncharacterized protein</fullName>
    </submittedName>
</protein>
<name>Q8U3N3_PYRFU</name>
<dbReference type="PATRIC" id="fig|186497.12.peg.440"/>
<evidence type="ECO:0000313" key="1">
    <source>
        <dbReference type="EMBL" id="AAL80548.1"/>
    </source>
</evidence>
<organism evidence="1 2">
    <name type="scientific">Pyrococcus furiosus (strain ATCC 43587 / DSM 3638 / JCM 8422 / Vc1)</name>
    <dbReference type="NCBI Taxonomy" id="186497"/>
    <lineage>
        <taxon>Archaea</taxon>
        <taxon>Methanobacteriati</taxon>
        <taxon>Methanobacteriota</taxon>
        <taxon>Thermococci</taxon>
        <taxon>Thermococcales</taxon>
        <taxon>Thermococcaceae</taxon>
        <taxon>Pyrococcus</taxon>
    </lineage>
</organism>
<dbReference type="PhylomeDB" id="Q8U3N3"/>
<accession>Q8U3N3</accession>
<dbReference type="eggNOG" id="arCOG03810">
    <property type="taxonomic scope" value="Archaea"/>
</dbReference>
<dbReference type="KEGG" id="pfu:PF0424"/>
<evidence type="ECO:0000313" key="2">
    <source>
        <dbReference type="Proteomes" id="UP000001013"/>
    </source>
</evidence>
<dbReference type="EMBL" id="AE009950">
    <property type="protein sequence ID" value="AAL80548.1"/>
    <property type="molecule type" value="Genomic_DNA"/>
</dbReference>